<proteinExistence type="predicted"/>
<evidence type="ECO:0000313" key="2">
    <source>
        <dbReference type="EMBL" id="RVU02181.1"/>
    </source>
</evidence>
<reference evidence="2 3" key="1">
    <citation type="submission" date="2019-01" db="EMBL/GenBank/DDBJ databases">
        <authorList>
            <person name="Chen W.-M."/>
        </authorList>
    </citation>
    <scope>NUCLEOTIDE SEQUENCE [LARGE SCALE GENOMIC DNA]</scope>
    <source>
        <strain evidence="2 3">FSY-9</strain>
    </source>
</reference>
<evidence type="ECO:0000313" key="3">
    <source>
        <dbReference type="Proteomes" id="UP000282837"/>
    </source>
</evidence>
<dbReference type="InterPro" id="IPR014914">
    <property type="entry name" value="RES_dom"/>
</dbReference>
<dbReference type="OrthoDB" id="9795903at2"/>
<accession>A0A3S2V9Q7</accession>
<name>A0A3S2V9Q7_9SPHN</name>
<dbReference type="Proteomes" id="UP000282837">
    <property type="component" value="Unassembled WGS sequence"/>
</dbReference>
<protein>
    <submittedName>
        <fullName evidence="2">RES domain-containing protein</fullName>
    </submittedName>
</protein>
<sequence>MLEGLTINREALSRTVRLVTTARLRVPVLLDLVDEDDLVALAEIEGATSNRLLAQNRGTAEIQAYELVYGVPHAAFINASFSYAKPREPSRFNGADRGAWYAALELETSLAEVSYHLTEALAATGIFEATVDYAELYASFAGEFVDLRSHQGHGCLHPDKSIGYPAGNALADVARARGLNGIIYPSVRCSGGTCIAALFPHAVQSVAQGDVYRMTWQGSPVPRIEKVAA</sequence>
<comment type="caution">
    <text evidence="2">The sequence shown here is derived from an EMBL/GenBank/DDBJ whole genome shotgun (WGS) entry which is preliminary data.</text>
</comment>
<dbReference type="AlphaFoldDB" id="A0A3S2V9Q7"/>
<evidence type="ECO:0000259" key="1">
    <source>
        <dbReference type="SMART" id="SM00953"/>
    </source>
</evidence>
<keyword evidence="3" id="KW-1185">Reference proteome</keyword>
<dbReference type="EMBL" id="SACO01000027">
    <property type="protein sequence ID" value="RVU02181.1"/>
    <property type="molecule type" value="Genomic_DNA"/>
</dbReference>
<dbReference type="RefSeq" id="WP_127712066.1">
    <property type="nucleotide sequence ID" value="NZ_SACO01000027.1"/>
</dbReference>
<gene>
    <name evidence="2" type="ORF">EOE18_17900</name>
</gene>
<dbReference type="SMART" id="SM00953">
    <property type="entry name" value="RES"/>
    <property type="match status" value="1"/>
</dbReference>
<dbReference type="Pfam" id="PF08808">
    <property type="entry name" value="RES"/>
    <property type="match status" value="1"/>
</dbReference>
<organism evidence="2 3">
    <name type="scientific">Novosphingobium umbonatum</name>
    <dbReference type="NCBI Taxonomy" id="1908524"/>
    <lineage>
        <taxon>Bacteria</taxon>
        <taxon>Pseudomonadati</taxon>
        <taxon>Pseudomonadota</taxon>
        <taxon>Alphaproteobacteria</taxon>
        <taxon>Sphingomonadales</taxon>
        <taxon>Sphingomonadaceae</taxon>
        <taxon>Novosphingobium</taxon>
    </lineage>
</organism>
<feature type="domain" description="RES" evidence="1">
    <location>
        <begin position="80"/>
        <end position="209"/>
    </location>
</feature>